<sequence>MKKRNLSQEKIIDCFRELAEEMDVQQLTFQHLAKRLDIKSPSLYNYFKNIREVKTTLTAQLLRELNDQLLRALVGKSGAEALRIYAKTYQEFAFANRAVYELLISIPHTNEEILLDGIHETNQIILQIFEVFELTNEEKVHRSRELRSLIHGYLSLRFLGYFTREPQVDPEESYRWMIEDFIATLSSKKGLDK</sequence>
<accession>A0A179ESH5</accession>
<keyword evidence="3" id="KW-0804">Transcription</keyword>
<proteinExistence type="predicted"/>
<evidence type="ECO:0000256" key="3">
    <source>
        <dbReference type="ARBA" id="ARBA00023163"/>
    </source>
</evidence>
<dbReference type="EMBL" id="LWMN01000011">
    <property type="protein sequence ID" value="OAQ56012.1"/>
    <property type="molecule type" value="Genomic_DNA"/>
</dbReference>
<dbReference type="InterPro" id="IPR050624">
    <property type="entry name" value="HTH-type_Tx_Regulator"/>
</dbReference>
<evidence type="ECO:0000259" key="5">
    <source>
        <dbReference type="PROSITE" id="PS50977"/>
    </source>
</evidence>
<evidence type="ECO:0000256" key="4">
    <source>
        <dbReference type="PROSITE-ProRule" id="PRU00335"/>
    </source>
</evidence>
<dbReference type="AlphaFoldDB" id="A0A179ESH5"/>
<reference evidence="6 7" key="1">
    <citation type="submission" date="2016-04" db="EMBL/GenBank/DDBJ databases">
        <title>Draft genome of an Enterococcus thailandicus strain isolated from bovine feces.</title>
        <authorList>
            <person name="Beukers A.G."/>
            <person name="Zaheer R."/>
            <person name="Goji N."/>
            <person name="Cook S.R."/>
            <person name="Amoako K."/>
            <person name="Chaves A.V."/>
            <person name="Ward M.P."/>
            <person name="Mcallister T.A."/>
        </authorList>
    </citation>
    <scope>NUCLEOTIDE SEQUENCE [LARGE SCALE GENOMIC DNA]</scope>
    <source>
        <strain evidence="6 7">F0711D 46</strain>
    </source>
</reference>
<dbReference type="Proteomes" id="UP000078516">
    <property type="component" value="Unassembled WGS sequence"/>
</dbReference>
<dbReference type="Gene3D" id="1.10.357.10">
    <property type="entry name" value="Tetracycline Repressor, domain 2"/>
    <property type="match status" value="1"/>
</dbReference>
<feature type="DNA-binding region" description="H-T-H motif" evidence="4">
    <location>
        <begin position="28"/>
        <end position="47"/>
    </location>
</feature>
<comment type="caution">
    <text evidence="6">The sequence shown here is derived from an EMBL/GenBank/DDBJ whole genome shotgun (WGS) entry which is preliminary data.</text>
</comment>
<evidence type="ECO:0000313" key="7">
    <source>
        <dbReference type="Proteomes" id="UP000078516"/>
    </source>
</evidence>
<dbReference type="PANTHER" id="PTHR43479">
    <property type="entry name" value="ACREF/ENVCD OPERON REPRESSOR-RELATED"/>
    <property type="match status" value="1"/>
</dbReference>
<organism evidence="6 7">
    <name type="scientific">Enterococcus thailandicus</name>
    <dbReference type="NCBI Taxonomy" id="417368"/>
    <lineage>
        <taxon>Bacteria</taxon>
        <taxon>Bacillati</taxon>
        <taxon>Bacillota</taxon>
        <taxon>Bacilli</taxon>
        <taxon>Lactobacillales</taxon>
        <taxon>Enterococcaceae</taxon>
        <taxon>Enterococcus</taxon>
    </lineage>
</organism>
<evidence type="ECO:0000256" key="2">
    <source>
        <dbReference type="ARBA" id="ARBA00023125"/>
    </source>
</evidence>
<dbReference type="PROSITE" id="PS50977">
    <property type="entry name" value="HTH_TETR_2"/>
    <property type="match status" value="1"/>
</dbReference>
<dbReference type="RefSeq" id="WP_067482665.1">
    <property type="nucleotide sequence ID" value="NZ_LWMN01000011.1"/>
</dbReference>
<dbReference type="InterPro" id="IPR009057">
    <property type="entry name" value="Homeodomain-like_sf"/>
</dbReference>
<dbReference type="PANTHER" id="PTHR43479:SF11">
    <property type="entry name" value="ACREF_ENVCD OPERON REPRESSOR-RELATED"/>
    <property type="match status" value="1"/>
</dbReference>
<gene>
    <name evidence="6" type="ORF">A6E74_04640</name>
</gene>
<keyword evidence="2 4" id="KW-0238">DNA-binding</keyword>
<evidence type="ECO:0000256" key="1">
    <source>
        <dbReference type="ARBA" id="ARBA00023015"/>
    </source>
</evidence>
<dbReference type="InterPro" id="IPR001647">
    <property type="entry name" value="HTH_TetR"/>
</dbReference>
<keyword evidence="7" id="KW-1185">Reference proteome</keyword>
<dbReference type="SUPFAM" id="SSF48498">
    <property type="entry name" value="Tetracyclin repressor-like, C-terminal domain"/>
    <property type="match status" value="1"/>
</dbReference>
<dbReference type="InterPro" id="IPR025996">
    <property type="entry name" value="MT1864/Rv1816-like_C"/>
</dbReference>
<dbReference type="Pfam" id="PF13305">
    <property type="entry name" value="TetR_C_33"/>
    <property type="match status" value="1"/>
</dbReference>
<dbReference type="Gene3D" id="1.10.10.60">
    <property type="entry name" value="Homeodomain-like"/>
    <property type="match status" value="1"/>
</dbReference>
<name>A0A179ESH5_ENTTH</name>
<dbReference type="GO" id="GO:0003677">
    <property type="term" value="F:DNA binding"/>
    <property type="evidence" value="ECO:0007669"/>
    <property type="project" value="UniProtKB-UniRule"/>
</dbReference>
<dbReference type="SUPFAM" id="SSF46689">
    <property type="entry name" value="Homeodomain-like"/>
    <property type="match status" value="1"/>
</dbReference>
<dbReference type="InterPro" id="IPR036271">
    <property type="entry name" value="Tet_transcr_reg_TetR-rel_C_sf"/>
</dbReference>
<evidence type="ECO:0000313" key="6">
    <source>
        <dbReference type="EMBL" id="OAQ56012.1"/>
    </source>
</evidence>
<feature type="domain" description="HTH tetR-type" evidence="5">
    <location>
        <begin position="5"/>
        <end position="65"/>
    </location>
</feature>
<protein>
    <submittedName>
        <fullName evidence="6">TetR family transcriptional regulator</fullName>
    </submittedName>
</protein>
<keyword evidence="1" id="KW-0805">Transcription regulation</keyword>